<accession>A0A2N9IE02</accession>
<dbReference type="PANTHER" id="PTHR34222:SF100">
    <property type="entry name" value="CCHC-TYPE DOMAIN-CONTAINING PROTEIN"/>
    <property type="match status" value="1"/>
</dbReference>
<organism evidence="3">
    <name type="scientific">Fagus sylvatica</name>
    <name type="common">Beechnut</name>
    <dbReference type="NCBI Taxonomy" id="28930"/>
    <lineage>
        <taxon>Eukaryota</taxon>
        <taxon>Viridiplantae</taxon>
        <taxon>Streptophyta</taxon>
        <taxon>Embryophyta</taxon>
        <taxon>Tracheophyta</taxon>
        <taxon>Spermatophyta</taxon>
        <taxon>Magnoliopsida</taxon>
        <taxon>eudicotyledons</taxon>
        <taxon>Gunneridae</taxon>
        <taxon>Pentapetalae</taxon>
        <taxon>rosids</taxon>
        <taxon>fabids</taxon>
        <taxon>Fagales</taxon>
        <taxon>Fagaceae</taxon>
        <taxon>Fagus</taxon>
    </lineage>
</organism>
<name>A0A2N9IE02_FAGSY</name>
<evidence type="ECO:0000256" key="1">
    <source>
        <dbReference type="SAM" id="MobiDB-lite"/>
    </source>
</evidence>
<dbReference type="AlphaFoldDB" id="A0A2N9IE02"/>
<dbReference type="EMBL" id="OIVN01005411">
    <property type="protein sequence ID" value="SPD22313.1"/>
    <property type="molecule type" value="Genomic_DNA"/>
</dbReference>
<evidence type="ECO:0000313" key="3">
    <source>
        <dbReference type="EMBL" id="SPD22313.1"/>
    </source>
</evidence>
<dbReference type="Pfam" id="PF22936">
    <property type="entry name" value="Pol_BBD"/>
    <property type="match status" value="1"/>
</dbReference>
<protein>
    <recommendedName>
        <fullName evidence="2">Retrovirus-related Pol polyprotein from transposon TNT 1-94-like beta-barrel domain-containing protein</fullName>
    </recommendedName>
</protein>
<dbReference type="InterPro" id="IPR054722">
    <property type="entry name" value="PolX-like_BBD"/>
</dbReference>
<dbReference type="PANTHER" id="PTHR34222">
    <property type="entry name" value="GAG_PRE-INTEGRS DOMAIN-CONTAINING PROTEIN"/>
    <property type="match status" value="1"/>
</dbReference>
<feature type="compositionally biased region" description="Basic residues" evidence="1">
    <location>
        <begin position="90"/>
        <end position="100"/>
    </location>
</feature>
<reference evidence="3" key="1">
    <citation type="submission" date="2018-02" db="EMBL/GenBank/DDBJ databases">
        <authorList>
            <person name="Cohen D.B."/>
            <person name="Kent A.D."/>
        </authorList>
    </citation>
    <scope>NUCLEOTIDE SEQUENCE</scope>
</reference>
<evidence type="ECO:0000259" key="2">
    <source>
        <dbReference type="Pfam" id="PF22936"/>
    </source>
</evidence>
<feature type="region of interest" description="Disordered" evidence="1">
    <location>
        <begin position="90"/>
        <end position="118"/>
    </location>
</feature>
<sequence length="252" mass="28471">MWEQLAAADPPLRYAKDINLFAKYKDRRRFTQFMMGLREDFEPTRAALLSRSPLPSLDAAVKELIFEENRRPHHHLSSSDDHDITECYRKKKDDKRKQHQSRGTFPRPQAAAVSSAPVDDPVVTVSQLESMFHRYMSQPSPVLSVTLGNKSWLLDSACYNHMTPHASHFSKKTPLAPSPIIYTADSSHMSVSHIGTISSPNLTIPDTYLVLKLSLNLLSVGQLCELGLDLHFSNRGIDVQDPLYGQATWDRS</sequence>
<feature type="domain" description="Retrovirus-related Pol polyprotein from transposon TNT 1-94-like beta-barrel" evidence="2">
    <location>
        <begin position="152"/>
        <end position="227"/>
    </location>
</feature>
<proteinExistence type="predicted"/>
<gene>
    <name evidence="3" type="ORF">FSB_LOCUS50195</name>
</gene>